<keyword evidence="7 8" id="KW-0472">Membrane</keyword>
<evidence type="ECO:0000256" key="2">
    <source>
        <dbReference type="ARBA" id="ARBA00022475"/>
    </source>
</evidence>
<evidence type="ECO:0000256" key="1">
    <source>
        <dbReference type="ARBA" id="ARBA00004236"/>
    </source>
</evidence>
<feature type="domain" description="HD/PDEase" evidence="9">
    <location>
        <begin position="28"/>
        <end position="143"/>
    </location>
</feature>
<dbReference type="AlphaFoldDB" id="A0A1M5DEL3"/>
<dbReference type="InterPro" id="IPR003607">
    <property type="entry name" value="HD/PDEase_dom"/>
</dbReference>
<evidence type="ECO:0000313" key="11">
    <source>
        <dbReference type="Proteomes" id="UP000184368"/>
    </source>
</evidence>
<reference evidence="10 11" key="1">
    <citation type="submission" date="2016-11" db="EMBL/GenBank/DDBJ databases">
        <authorList>
            <person name="Jaros S."/>
            <person name="Januszkiewicz K."/>
            <person name="Wedrychowicz H."/>
        </authorList>
    </citation>
    <scope>NUCLEOTIDE SEQUENCE [LARGE SCALE GENOMIC DNA]</scope>
    <source>
        <strain evidence="10 11">DSM 26897</strain>
    </source>
</reference>
<keyword evidence="6" id="KW-0051">Antiviral defense</keyword>
<dbReference type="GO" id="GO:0005886">
    <property type="term" value="C:plasma membrane"/>
    <property type="evidence" value="ECO:0007669"/>
    <property type="project" value="UniProtKB-SubCell"/>
</dbReference>
<proteinExistence type="predicted"/>
<dbReference type="GO" id="GO:0051607">
    <property type="term" value="P:defense response to virus"/>
    <property type="evidence" value="ECO:0007669"/>
    <property type="project" value="UniProtKB-KW"/>
</dbReference>
<feature type="transmembrane region" description="Helical" evidence="8">
    <location>
        <begin position="265"/>
        <end position="285"/>
    </location>
</feature>
<dbReference type="GO" id="GO:0000166">
    <property type="term" value="F:nucleotide binding"/>
    <property type="evidence" value="ECO:0007669"/>
    <property type="project" value="UniProtKB-KW"/>
</dbReference>
<keyword evidence="3 8" id="KW-0812">Transmembrane</keyword>
<dbReference type="Pfam" id="PF01966">
    <property type="entry name" value="HD"/>
    <property type="match status" value="1"/>
</dbReference>
<dbReference type="InterPro" id="IPR006674">
    <property type="entry name" value="HD_domain"/>
</dbReference>
<dbReference type="EMBL" id="FQUO01000010">
    <property type="protein sequence ID" value="SHF65321.1"/>
    <property type="molecule type" value="Genomic_DNA"/>
</dbReference>
<accession>A0A1M5DEL3</accession>
<evidence type="ECO:0000259" key="9">
    <source>
        <dbReference type="SMART" id="SM00471"/>
    </source>
</evidence>
<dbReference type="Pfam" id="PF18967">
    <property type="entry name" value="PycTM"/>
    <property type="match status" value="1"/>
</dbReference>
<dbReference type="InterPro" id="IPR043760">
    <property type="entry name" value="PycTM_dom"/>
</dbReference>
<evidence type="ECO:0000256" key="7">
    <source>
        <dbReference type="ARBA" id="ARBA00023136"/>
    </source>
</evidence>
<keyword evidence="2" id="KW-1003">Cell membrane</keyword>
<evidence type="ECO:0000256" key="3">
    <source>
        <dbReference type="ARBA" id="ARBA00022692"/>
    </source>
</evidence>
<dbReference type="OrthoDB" id="5728337at2"/>
<evidence type="ECO:0000256" key="5">
    <source>
        <dbReference type="ARBA" id="ARBA00022989"/>
    </source>
</evidence>
<evidence type="ECO:0000256" key="4">
    <source>
        <dbReference type="ARBA" id="ARBA00022741"/>
    </source>
</evidence>
<keyword evidence="5 8" id="KW-1133">Transmembrane helix</keyword>
<keyword evidence="10" id="KW-0378">Hydrolase</keyword>
<dbReference type="SMART" id="SM00471">
    <property type="entry name" value="HDc"/>
    <property type="match status" value="1"/>
</dbReference>
<name>A0A1M5DEL3_9BACT</name>
<keyword evidence="4" id="KW-0547">Nucleotide-binding</keyword>
<sequence>MSDTNDQLLSAARDFITNLFRQRVKPELVFHNLEHTEDVVEASSIIADHHQLEEGDRFVLLLAAWFHDTGYSKGESAGHEAESIHIATDFLAAHGADPGLIQRISSCIEATRMPQSPVSLVEKILCDADLFHLSTPDFSARSQLLRKEQEFLLGMKISQKDWRKNNISFLQHHHYFTEYGQQQLEPRKLENLALLKNKKQKEGKKQDAPAPEPVVFPYSSAAAGKTEEQIKEERKSTERGIQTMFRTTSNNHFELSTLADGKANIMISVNAIIISVVLTVLLVRIPYYRQYIIPTALLALTCLAAMIFAILATRPSISGGRFSEEDIRGKRTNLLFFGNFYRMKMEEYQWGMNEMLKDREYLYNSMIKDIYYLGVVLARKYRFLRIAYTIFMYGLIISVIAFAVAALYGATNPNVSTSAPLIDY</sequence>
<evidence type="ECO:0000256" key="8">
    <source>
        <dbReference type="SAM" id="Phobius"/>
    </source>
</evidence>
<dbReference type="STRING" id="1302690.BUE76_20495"/>
<keyword evidence="11" id="KW-1185">Reference proteome</keyword>
<feature type="transmembrane region" description="Helical" evidence="8">
    <location>
        <begin position="386"/>
        <end position="408"/>
    </location>
</feature>
<comment type="subcellular location">
    <subcellularLocation>
        <location evidence="1">Cell membrane</location>
    </subcellularLocation>
</comment>
<dbReference type="GO" id="GO:0016787">
    <property type="term" value="F:hydrolase activity"/>
    <property type="evidence" value="ECO:0007669"/>
    <property type="project" value="UniProtKB-KW"/>
</dbReference>
<dbReference type="Proteomes" id="UP000184368">
    <property type="component" value="Unassembled WGS sequence"/>
</dbReference>
<dbReference type="RefSeq" id="WP_073044395.1">
    <property type="nucleotide sequence ID" value="NZ_FQUO01000010.1"/>
</dbReference>
<feature type="transmembrane region" description="Helical" evidence="8">
    <location>
        <begin position="291"/>
        <end position="312"/>
    </location>
</feature>
<dbReference type="Gene3D" id="1.10.3210.10">
    <property type="entry name" value="Hypothetical protein af1432"/>
    <property type="match status" value="1"/>
</dbReference>
<evidence type="ECO:0000313" key="10">
    <source>
        <dbReference type="EMBL" id="SHF65321.1"/>
    </source>
</evidence>
<evidence type="ECO:0000256" key="6">
    <source>
        <dbReference type="ARBA" id="ARBA00023118"/>
    </source>
</evidence>
<dbReference type="SUPFAM" id="SSF109604">
    <property type="entry name" value="HD-domain/PDEase-like"/>
    <property type="match status" value="1"/>
</dbReference>
<gene>
    <name evidence="10" type="ORF">SAMN05444008_110196</name>
</gene>
<dbReference type="CDD" id="cd00077">
    <property type="entry name" value="HDc"/>
    <property type="match status" value="1"/>
</dbReference>
<organism evidence="10 11">
    <name type="scientific">Cnuella takakiae</name>
    <dbReference type="NCBI Taxonomy" id="1302690"/>
    <lineage>
        <taxon>Bacteria</taxon>
        <taxon>Pseudomonadati</taxon>
        <taxon>Bacteroidota</taxon>
        <taxon>Chitinophagia</taxon>
        <taxon>Chitinophagales</taxon>
        <taxon>Chitinophagaceae</taxon>
        <taxon>Cnuella</taxon>
    </lineage>
</organism>
<protein>
    <submittedName>
        <fullName evidence="10">Predicted metal-dependent phosphohydrolase, HD superfamily</fullName>
    </submittedName>
</protein>